<feature type="transmembrane region" description="Helical" evidence="1">
    <location>
        <begin position="142"/>
        <end position="165"/>
    </location>
</feature>
<sequence>MGGKFAFAALVFFLSALAGFMLESHAVPIPLEQPGYRWSDYFAHNLRQSLIVIAAGTATYGLGGYILLAVNGFAAGVGLQLMIQNGKSDLIWKAFLPHAVFEIPAILISSVLPFMIWKSVLTFRRNRAAGCRLLIRRLLPTFGTMVALFAVAAVMEHVFAGGAFFA</sequence>
<dbReference type="Pfam" id="PF01944">
    <property type="entry name" value="SpoIIM"/>
    <property type="match status" value="1"/>
</dbReference>
<dbReference type="EMBL" id="MOXJ01000004">
    <property type="protein sequence ID" value="PDO11210.1"/>
    <property type="molecule type" value="Genomic_DNA"/>
</dbReference>
<comment type="caution">
    <text evidence="2">The sequence shown here is derived from an EMBL/GenBank/DDBJ whole genome shotgun (WGS) entry which is preliminary data.</text>
</comment>
<dbReference type="AlphaFoldDB" id="A0A2A6E253"/>
<evidence type="ECO:0000313" key="2">
    <source>
        <dbReference type="EMBL" id="PDO11210.1"/>
    </source>
</evidence>
<evidence type="ECO:0008006" key="4">
    <source>
        <dbReference type="Google" id="ProtNLM"/>
    </source>
</evidence>
<protein>
    <recommendedName>
        <fullName evidence="4">Stage II sporulation protein M</fullName>
    </recommendedName>
</protein>
<keyword evidence="1" id="KW-0812">Transmembrane</keyword>
<name>A0A2A6E253_9BACL</name>
<gene>
    <name evidence="2" type="ORF">BLM47_03170</name>
</gene>
<keyword evidence="1" id="KW-0472">Membrane</keyword>
<dbReference type="InterPro" id="IPR002798">
    <property type="entry name" value="SpoIIM-like"/>
</dbReference>
<dbReference type="Proteomes" id="UP000243688">
    <property type="component" value="Unassembled WGS sequence"/>
</dbReference>
<feature type="transmembrane region" description="Helical" evidence="1">
    <location>
        <begin position="50"/>
        <end position="83"/>
    </location>
</feature>
<accession>A0A2A6E253</accession>
<reference evidence="2 3" key="1">
    <citation type="submission" date="2016-12" db="EMBL/GenBank/DDBJ databases">
        <title>Candidatus Reconcilibacillus cellulovorans genome.</title>
        <authorList>
            <person name="Kolinko S."/>
            <person name="Wu Y.-W."/>
            <person name="Tachea F."/>
            <person name="Denzel E."/>
            <person name="Hiras J."/>
            <person name="Baecker N."/>
            <person name="Chan L.J."/>
            <person name="Eichorst S.A."/>
            <person name="Frey D."/>
            <person name="Adams P.D."/>
            <person name="Pray T."/>
            <person name="Tanjore D."/>
            <person name="Petzold C.J."/>
            <person name="Gladden J.M."/>
            <person name="Simmons B.A."/>
            <person name="Singer S.W."/>
        </authorList>
    </citation>
    <scope>NUCLEOTIDE SEQUENCE [LARGE SCALE GENOMIC DNA]</scope>
    <source>
        <strain evidence="2">JTherm</strain>
    </source>
</reference>
<keyword evidence="1" id="KW-1133">Transmembrane helix</keyword>
<evidence type="ECO:0000313" key="3">
    <source>
        <dbReference type="Proteomes" id="UP000243688"/>
    </source>
</evidence>
<evidence type="ECO:0000256" key="1">
    <source>
        <dbReference type="SAM" id="Phobius"/>
    </source>
</evidence>
<proteinExistence type="predicted"/>
<organism evidence="2 3">
    <name type="scientific">Candidatus Reconcilbacillus cellulovorans</name>
    <dbReference type="NCBI Taxonomy" id="1906605"/>
    <lineage>
        <taxon>Bacteria</taxon>
        <taxon>Bacillati</taxon>
        <taxon>Bacillota</taxon>
        <taxon>Bacilli</taxon>
        <taxon>Bacillales</taxon>
        <taxon>Paenibacillaceae</taxon>
        <taxon>Candidatus Reconcilbacillus</taxon>
    </lineage>
</organism>
<feature type="transmembrane region" description="Helical" evidence="1">
    <location>
        <begin position="95"/>
        <end position="117"/>
    </location>
</feature>